<dbReference type="Gene3D" id="6.10.140.1060">
    <property type="match status" value="1"/>
</dbReference>
<dbReference type="GO" id="GO:0048469">
    <property type="term" value="P:cell maturation"/>
    <property type="evidence" value="ECO:0007669"/>
    <property type="project" value="UniProtKB-ARBA"/>
</dbReference>
<dbReference type="GO" id="GO:0005524">
    <property type="term" value="F:ATP binding"/>
    <property type="evidence" value="ECO:0007669"/>
    <property type="project" value="UniProtKB-KW"/>
</dbReference>
<keyword evidence="10" id="KW-0505">Motor protein</keyword>
<dbReference type="Pfam" id="PF12780">
    <property type="entry name" value="AAA_8"/>
    <property type="match status" value="1"/>
</dbReference>
<feature type="domain" description="AAA+ ATPase" evidence="13">
    <location>
        <begin position="2265"/>
        <end position="2398"/>
    </location>
</feature>
<keyword evidence="8" id="KW-0243">Dynein</keyword>
<dbReference type="GO" id="GO:1904115">
    <property type="term" value="C:axon cytoplasm"/>
    <property type="evidence" value="ECO:0007669"/>
    <property type="project" value="GOC"/>
</dbReference>
<dbReference type="InterPro" id="IPR024743">
    <property type="entry name" value="Dynein_HC_stalk"/>
</dbReference>
<dbReference type="Gene3D" id="1.10.8.710">
    <property type="match status" value="1"/>
</dbReference>
<comment type="subcellular location">
    <subcellularLocation>
        <location evidence="1">Cytoplasm</location>
        <location evidence="1">Cytoskeleton</location>
    </subcellularLocation>
</comment>
<keyword evidence="5" id="KW-0677">Repeat</keyword>
<dbReference type="GO" id="GO:0072384">
    <property type="term" value="P:organelle transport along microtubule"/>
    <property type="evidence" value="ECO:0007669"/>
    <property type="project" value="UniProtKB-ARBA"/>
</dbReference>
<keyword evidence="9 12" id="KW-0175">Coiled coil</keyword>
<reference evidence="14" key="2">
    <citation type="submission" date="2014-03" db="EMBL/GenBank/DDBJ databases">
        <title>The whipworm genome and dual-species transcriptomics of an intimate host-pathogen interaction.</title>
        <authorList>
            <person name="Foth B.J."/>
            <person name="Tsai I.J."/>
            <person name="Reid A.J."/>
            <person name="Bancroft A.J."/>
            <person name="Nichol S."/>
            <person name="Tracey A."/>
            <person name="Holroyd N."/>
            <person name="Cotton J.A."/>
            <person name="Stanley E.J."/>
            <person name="Zarowiecki M."/>
            <person name="Liu J.Z."/>
            <person name="Huckvale T."/>
            <person name="Cooper P.J."/>
            <person name="Grencis R.K."/>
            <person name="Berriman M."/>
        </authorList>
    </citation>
    <scope>NUCLEOTIDE SEQUENCE [LARGE SCALE GENOMIC DNA]</scope>
</reference>
<dbReference type="Gene3D" id="1.20.58.1120">
    <property type="match status" value="1"/>
</dbReference>
<dbReference type="FunFam" id="1.10.8.1220:FF:000002">
    <property type="entry name" value="cytoplasmic dynein 1 heavy chain 1-like"/>
    <property type="match status" value="1"/>
</dbReference>
<keyword evidence="3" id="KW-0963">Cytoplasm</keyword>
<dbReference type="InterPro" id="IPR035699">
    <property type="entry name" value="AAA_6"/>
</dbReference>
<dbReference type="Gene3D" id="1.20.920.60">
    <property type="match status" value="1"/>
</dbReference>
<dbReference type="GO" id="GO:0051293">
    <property type="term" value="P:establishment of spindle localization"/>
    <property type="evidence" value="ECO:0007669"/>
    <property type="project" value="UniProtKB-ARBA"/>
</dbReference>
<dbReference type="Pfam" id="PF22597">
    <property type="entry name" value="DYN_lid"/>
    <property type="match status" value="1"/>
</dbReference>
<dbReference type="Gene3D" id="3.20.180.20">
    <property type="entry name" value="Dynein heavy chain, N-terminal domain 2"/>
    <property type="match status" value="1"/>
</dbReference>
<dbReference type="Gene3D" id="1.10.472.130">
    <property type="match status" value="1"/>
</dbReference>
<dbReference type="GO" id="GO:0012505">
    <property type="term" value="C:endomembrane system"/>
    <property type="evidence" value="ECO:0007669"/>
    <property type="project" value="UniProtKB-ARBA"/>
</dbReference>
<dbReference type="Gene3D" id="1.10.8.1220">
    <property type="match status" value="1"/>
</dbReference>
<evidence type="ECO:0000313" key="15">
    <source>
        <dbReference type="Proteomes" id="UP000030665"/>
    </source>
</evidence>
<dbReference type="Pfam" id="PF17852">
    <property type="entry name" value="Dynein_AAA_lid"/>
    <property type="match status" value="1"/>
</dbReference>
<dbReference type="InterPro" id="IPR042222">
    <property type="entry name" value="Dynein_2_N"/>
</dbReference>
<feature type="coiled-coil region" evidence="12">
    <location>
        <begin position="3511"/>
        <end position="3566"/>
    </location>
</feature>
<dbReference type="SUPFAM" id="SSF52540">
    <property type="entry name" value="P-loop containing nucleoside triphosphate hydrolases"/>
    <property type="match status" value="4"/>
</dbReference>
<feature type="domain" description="AAA+ ATPase" evidence="13">
    <location>
        <begin position="2988"/>
        <end position="3154"/>
    </location>
</feature>
<dbReference type="Gene3D" id="1.10.287.2620">
    <property type="match status" value="1"/>
</dbReference>
<dbReference type="STRING" id="36087.A0A077ZC40"/>
<keyword evidence="4" id="KW-0493">Microtubule</keyword>
<dbReference type="SMART" id="SM00382">
    <property type="entry name" value="AAA"/>
    <property type="match status" value="4"/>
</dbReference>
<dbReference type="FunFam" id="1.10.287.2620:FF:000001">
    <property type="entry name" value="Cytoplasmic dynein heavy chain 1"/>
    <property type="match status" value="1"/>
</dbReference>
<dbReference type="InterPro" id="IPR027417">
    <property type="entry name" value="P-loop_NTPase"/>
</dbReference>
<evidence type="ECO:0000256" key="10">
    <source>
        <dbReference type="ARBA" id="ARBA00023175"/>
    </source>
</evidence>
<dbReference type="GO" id="GO:0008090">
    <property type="term" value="P:retrograde axonal transport"/>
    <property type="evidence" value="ECO:0007669"/>
    <property type="project" value="UniProtKB-ARBA"/>
</dbReference>
<dbReference type="PANTHER" id="PTHR46532">
    <property type="entry name" value="MALE FERTILITY FACTOR KL5"/>
    <property type="match status" value="1"/>
</dbReference>
<dbReference type="Proteomes" id="UP000030665">
    <property type="component" value="Unassembled WGS sequence"/>
</dbReference>
<sequence>MAAADVSSDSVTDVSGVSVDIAQVELAEADVLISFIKRMVLLLLEDASGGFVGERNASALDECFSKSESLETFRRFVADAQTVVLMIERCSERESELGESGENTCTEALENVTYNVSSEVHFSNSKTSSLVLIKCGTVIEADKPLIQQIRLFSLTDDSPYETLHAYIATAVSPYFKSYVKRSGRNDRCLYFVVCEFWMKFGPYSYRDNEKVAPSVEKKLIELEMGLLHLQQDIEIPEITLPVHPVVQAVVKKANEEGRRAKVTDFGDRVDDSTFLNQLQNGVTRWVREMQKVTKLDRDPSSGSSLQEITFWRNLERALLNLVEKRESPEVTSTLEVLKHGKRFHATVSFDADTGKLPKACNCLATGIVAIAGLKHAIDMVNDYNLLMKDFPINDLLSAVEMDRIRAAVATIFGHLRKIRNTRYPIARCLRLIEAISRDLQLQMLKVLGMRRLLQISFDEFDKVNIFLPVGRLLIDSAKVMAQAFEVFTCWDDEYDKLQCLLRDLMKKKREEQLKMVWRIVPAHKKLQARLEQMRKFRRHHEQLRTVIVRVLRLKKQQQSLSVNETPQLNNGESPRLLEGADANSVEEVNIAFDMVQNIDCLDLTKEGCDNWDSALKCYDERIDRVEGKIASRLRDQLGAAKNANEMFRIFSRFNALFVRPHIRGAIREYQTQLIHRVKDDIESLHEQFKKQFSHSKACSMSYCFDIPPVSAYVIWAKQIERQLALYLRRVEDVLGKGWENHIEGQALKAFGDSFRHKLNTQEVFDDWVTKVQARNLGVSGRIYVIDNARRRVDGKVVPHLRVNFAPEIITLAKEVRHFKNLGFRVPFAIVNKAHQMNQLYPFAVCLIESMRVYDSINERIGGKEGVTALLAGLIKDIRSQIMEGANLVWESYKLDSYVQRFSEMISHYQEKVEEVLHIEEQINTQLSLLDTCQYSAPVIQQILQNVQKFVDALSLYEYSNLPFWVMQLDETIEQKLVLRLEEGIKAWVRALNGENEELSSTEDLSTDSKARIGGEPILQPIVHEIRLTQQVMYLSPCIEEIRVNLLQQLFSWEAIVTTQTRISASRYQAGFERSQYPATYRNLLARMPNGCKVLTDAYMVTENFVRKVKAYVNEWLRYQALWDLQADMLYDRLGTDLCKWMRTLHEIKEARATFDTSETRKEFGLVIIDFAKVQSKVFLKYDSWHKEILQRFGTLLGSEMHKLYSMINKSRNQLEQQNVDVSSTSEAVGFITYVQNLKRQVKEWENNVENFKEAQRILERQRFQFPANWLYSENFEGEWLAFSDILVRRDRAIQNQVNVLQAKIRQENNVVETRSGEIIADWNANKPIAGDQRPSVAMQTLSIYEAKLLRLKEERDNIVRAKEALELKETAHVAVHGERLKVAIEELNDLKHVWEALDPIYQELDEVKERAWLSIQPRKLRHNIDSLLNRMKELSANYRSYEAYDHLKRLLQGYIKVNPIIVELKSDALKERHWKQLMKLLNVCWSLNSLTLGQVWTCDLQKYELAIKDIILVAQGELALEEFLKQVREFWQVYELELVSYQNKTKLIRGWDDLFTKLKEHINSMHAMKLSPYYKEFEEDAIVWEEKLNRITALFDAWIDVQRRWVYLDGIFSGSVDIKTLLPVETSKFQSISSEFLGIMKKVAIAPRVIEILNIPGVQRLLERLGDMLTKIQKALGEYLERERSAFPRFYFVGDEDLLEIIGNSKNIPRLQKHFKKMFAGVAVILFNDDYSQILGVSSREGEEVHFVNPILIKDVPKVNEWLSMVEKETQSTLAQLLALCLKDFQQFKSESVDATAYYNWLDKYPAQLILLSAQITWSNDVESALNKSASLQLTIDFIDATLKLLADSVLHEHPVLRRRKIEHLITEFVHKRDVVREMMECKVDSVQHFQWLRQMRFYFDPSEPSPQKKLSIRMANASFNYGFEYLGIQDKLVQTPLTDRCFLTMTQALESRLGGSPFGPAGTGKTESVKSLGNQLGRFVLVFNCDENFDFQAVGRIFIGLCQVGAWGCFDEFNRLEERMLSAVSQQIQAIQETLRLSQTKSDVTVELLGKRLTVNPSMAIFITMNPGYAGRTNLPDNLKQLFRSLAMTQPDRQLIAEVMLFSQGFRSAEKLASKIVPFFTLCAEQLSNQSHYDFGLRALKYVLVKAGNVKRERVQKVKEELEKSEQIVSEEAIAEKLAEQEVLIQSICETLVPKLVAEDIPLMFSLLSDVFPGVPHVKADMKRLREEISAVCSERHLCYSEVDGELGYSWSEKVIQLYQIIQLNHGLMMVGSSGSGKTMAWQVLLEALQRVDGIEGAVHVIDPKAITKDALYGTLDPNTREWSDGLFTHILRKIIDNVRGEITKRQWIIFDGDVDPEWVENLNSVLDDNKLLTLPNGERLALPPNVRIMFEVENLKYATLATVSRCGMVWFSADCVSDEMFFEYFLQKLRHISLDISDVGGVALQAFSSLPTAAPSMQQSVTENVSSSLQTQRDIANILAPYFRAGGLIARCLEYATENVEHVMEFSTCRALSSFFSMMNQCIRKVLRHNQQHSDFTMTLDQIERFITKSLVISIVWSFAGDSRHKFRQDLCNLIRSLTTIALPAQESVSLTEYEVSIDGEWVSWHGKVPEVEIESHKVGSPDVVIPTIDTVLHEQLLYTWLADHKPLVLCGPPGSGKTMTLFASLRSLPDMEVIGLNFSSATSPELLLKTFDHYCEYKRTPNGVVLAPVQLGKWIVLFCDEINLPNYDRYGTQRVISFLRQMVEHGGFYRSSDQAWVTIERIQFVGACNPPTDPGRKPLSLRFLRHIPVVYVDYPGEISLKQIYGTFNRAVLRMIPSLRSYADPLTAAMVELYFLSQDHFTPDMQPHYVYSPRELTRWVRGICEAVRPLDTLTVEGLVKLWAHEALRLFQDRLIEEEERRWTDEQIDLIASKHFPNVDCSVVLKRPLLYSCWLTKDYSVVDREELRSYLQARLKVFYEEELDIKLVSFDEMLEHVLRIDRIFRQPQGHLLLIGVSGSGRATLSRFVAWMNGLSVFQVKIHNKYTAQDFDDDLRHVLRRVGSKGEKLCFIIDESSLLDSSFLERINTLLANGEVPGLFEGDEYTTLISQIKEGSQREGLMLDSSEELYRWFTQQVMRNLHVVFTMNPSSEGLKDRVATSPALFNRSVVNWFGDWTKTALFQVGRELTCSLDIDRPDYKAPDYFPYACDNISRPPTYREAVVNAFVYVHETLQQVTAQMAKREQRTMSITPRHFLDFIKHYVKLLGEKRSELVEQQLHLNVGLNKIVETEQQVTELQKSLSLKSQELEEKNAAANAKLKLMLSNQQEAEKQKQVSEKIQIQLQDQLKAIASKKADVMGELAQVEPAVIEAQNAVKSIKKQHLVEVRSMANPPGQVKLALESICLLLGESGCTDWKVMRGVIVKDDFISRIVNFDIDLVTPPSSVKLALEVVIFFLTGTSNMDWKTIRGYLMRDDFVSQILNFDVETITDDIRQKMKTRYFDNPDYNYEKVNRASQACGPMVKWATAQINYADMLHKVEPLRNELKKLENDADVNRHKVEEVNATLSQLEKSIAAYKDEYAVLISEAQAIKADLSAVQKKVERSIQLLKNLGSERERWEQSSETFQAQMETIVGDVLLSSAFISYAGYFDQQIRMFLISNWSHHLEQAGIQFRSDIALIEYLANPDERLRWQKNALPTDELCVENAIILKRFTRFPLIIDPSGQAVDFLMNEYSGRKITKTSFLDDAFRKNLESALRFGNPLLVQDAECYDPILNPVLNCEVKRTGGRVLITLGDQDIDLSPSFQVFLSSRDPTIELTPDICSRVTLINFTVTRSSLQSQCLNHILKAERPDIDAKRSDLMKLQGEFALRLRHLETSLLQALNEVKGRILDDDSIISTLETLKQEAAEVTRKASETETVMAEVEKTWQQYTPFSSYCASLYFTLENLNQMHFLYQYSLQFFLDIFMHVINDKSSLAGVSGHSQRLEIITNNIFQANLTVYSRVAVGMLHEDRLGFAILLSRLYLKGKRSEPSFDDEFTLLLRGAESLRLSARQTASSGLPNMSKEQTERLIQLATLPAFASIFERLSNNSEIEEWLVCQNPENSCPTLWDSSGLPEVGAAIYRLLLIQALRPDRFLSAAHSFVNAVFGESFMSSASSVMDLRRIVIHEVSAIYPASMGYYLWIYSRV</sequence>
<evidence type="ECO:0000256" key="9">
    <source>
        <dbReference type="ARBA" id="ARBA00023054"/>
    </source>
</evidence>
<dbReference type="FunFam" id="1.10.472.130:FF:000002">
    <property type="entry name" value="Cytoplasmic dynein heavy chain 1"/>
    <property type="match status" value="1"/>
</dbReference>
<dbReference type="InterPro" id="IPR041466">
    <property type="entry name" value="Dynein_AAA5_ext"/>
</dbReference>
<dbReference type="InterPro" id="IPR024317">
    <property type="entry name" value="Dynein_heavy_chain_D4_dom"/>
</dbReference>
<feature type="domain" description="AAA+ ATPase" evidence="13">
    <location>
        <begin position="2646"/>
        <end position="2796"/>
    </location>
</feature>
<evidence type="ECO:0000313" key="14">
    <source>
        <dbReference type="EMBL" id="CDW57414.1"/>
    </source>
</evidence>
<dbReference type="FunFam" id="1.20.140.100:FF:000002">
    <property type="entry name" value="Cytoplasmic dynein heavy chain 1"/>
    <property type="match status" value="1"/>
</dbReference>
<dbReference type="Pfam" id="PF08393">
    <property type="entry name" value="DHC_N2"/>
    <property type="match status" value="1"/>
</dbReference>
<dbReference type="GO" id="GO:0051959">
    <property type="term" value="F:dynein light intermediate chain binding"/>
    <property type="evidence" value="ECO:0007669"/>
    <property type="project" value="InterPro"/>
</dbReference>
<dbReference type="FunFam" id="3.40.50.300:FF:000071">
    <property type="entry name" value="Cytoplasmic dynein heavy chain 1"/>
    <property type="match status" value="1"/>
</dbReference>
<dbReference type="Pfam" id="PF12775">
    <property type="entry name" value="AAA_7"/>
    <property type="match status" value="1"/>
</dbReference>
<evidence type="ECO:0000256" key="8">
    <source>
        <dbReference type="ARBA" id="ARBA00023017"/>
    </source>
</evidence>
<evidence type="ECO:0000256" key="1">
    <source>
        <dbReference type="ARBA" id="ARBA00004245"/>
    </source>
</evidence>
<reference evidence="14" key="1">
    <citation type="submission" date="2014-01" db="EMBL/GenBank/DDBJ databases">
        <authorList>
            <person name="Aslett M."/>
        </authorList>
    </citation>
    <scope>NUCLEOTIDE SEQUENCE</scope>
</reference>
<dbReference type="Pfam" id="PF08385">
    <property type="entry name" value="DHC_N1"/>
    <property type="match status" value="1"/>
</dbReference>
<dbReference type="Gene3D" id="1.20.140.100">
    <property type="entry name" value="Dynein heavy chain, N-terminal domain 2"/>
    <property type="match status" value="1"/>
</dbReference>
<dbReference type="GO" id="GO:0045505">
    <property type="term" value="F:dynein intermediate chain binding"/>
    <property type="evidence" value="ECO:0007669"/>
    <property type="project" value="InterPro"/>
</dbReference>
<name>A0A077ZC40_TRITR</name>
<evidence type="ECO:0000256" key="2">
    <source>
        <dbReference type="ARBA" id="ARBA00008887"/>
    </source>
</evidence>
<dbReference type="InterPro" id="IPR013602">
    <property type="entry name" value="Dynein_heavy_linker"/>
</dbReference>
<evidence type="ECO:0000256" key="3">
    <source>
        <dbReference type="ARBA" id="ARBA00022490"/>
    </source>
</evidence>
<feature type="coiled-coil region" evidence="12">
    <location>
        <begin position="3267"/>
        <end position="3312"/>
    </location>
</feature>
<dbReference type="GO" id="GO:0005938">
    <property type="term" value="C:cell cortex"/>
    <property type="evidence" value="ECO:0007669"/>
    <property type="project" value="UniProtKB-ARBA"/>
</dbReference>
<dbReference type="Pfam" id="PF12774">
    <property type="entry name" value="AAA_6"/>
    <property type="match status" value="1"/>
</dbReference>
<dbReference type="CDD" id="cd00009">
    <property type="entry name" value="AAA"/>
    <property type="match status" value="1"/>
</dbReference>
<dbReference type="GO" id="GO:0051642">
    <property type="term" value="P:centrosome localization"/>
    <property type="evidence" value="ECO:0007669"/>
    <property type="project" value="UniProtKB-ARBA"/>
</dbReference>
<keyword evidence="7" id="KW-0067">ATP-binding</keyword>
<dbReference type="InterPro" id="IPR035706">
    <property type="entry name" value="AAA_9"/>
</dbReference>
<dbReference type="GO" id="GO:0000776">
    <property type="term" value="C:kinetochore"/>
    <property type="evidence" value="ECO:0007669"/>
    <property type="project" value="UniProtKB-ARBA"/>
</dbReference>
<feature type="coiled-coil region" evidence="12">
    <location>
        <begin position="1234"/>
        <end position="1261"/>
    </location>
</feature>
<feature type="coiled-coil region" evidence="12">
    <location>
        <begin position="1341"/>
        <end position="1371"/>
    </location>
</feature>
<dbReference type="Gene3D" id="1.20.920.20">
    <property type="match status" value="3"/>
</dbReference>
<dbReference type="FunFam" id="3.40.50.300:FF:000517">
    <property type="entry name" value="Cytoplasmic dynein heavy chain 1"/>
    <property type="match status" value="1"/>
</dbReference>
<dbReference type="Pfam" id="PF12781">
    <property type="entry name" value="AAA_9"/>
    <property type="match status" value="1"/>
</dbReference>
<keyword evidence="6" id="KW-0547">Nucleotide-binding</keyword>
<dbReference type="GO" id="GO:0051235">
    <property type="term" value="P:maintenance of location"/>
    <property type="evidence" value="ECO:0007669"/>
    <property type="project" value="UniProtKB-ARBA"/>
</dbReference>
<dbReference type="InterPro" id="IPR003593">
    <property type="entry name" value="AAA+_ATPase"/>
</dbReference>
<organism evidence="14 15">
    <name type="scientific">Trichuris trichiura</name>
    <name type="common">Whipworm</name>
    <name type="synonym">Trichocephalus trichiurus</name>
    <dbReference type="NCBI Taxonomy" id="36087"/>
    <lineage>
        <taxon>Eukaryota</taxon>
        <taxon>Metazoa</taxon>
        <taxon>Ecdysozoa</taxon>
        <taxon>Nematoda</taxon>
        <taxon>Enoplea</taxon>
        <taxon>Dorylaimia</taxon>
        <taxon>Trichinellida</taxon>
        <taxon>Trichuridae</taxon>
        <taxon>Trichuris</taxon>
    </lineage>
</organism>
<dbReference type="FunFam" id="1.10.8.710:FF:000005">
    <property type="entry name" value="Cytoplasmic dynein heavy chain 1"/>
    <property type="match status" value="1"/>
</dbReference>
<dbReference type="GO" id="GO:0005874">
    <property type="term" value="C:microtubule"/>
    <property type="evidence" value="ECO:0007669"/>
    <property type="project" value="UniProtKB-KW"/>
</dbReference>
<dbReference type="Pfam" id="PF12777">
    <property type="entry name" value="MT"/>
    <property type="match status" value="2"/>
</dbReference>
<dbReference type="PANTHER" id="PTHR46532:SF13">
    <property type="entry name" value="CYTOPLASMIC DYNEIN 1 HEAVY CHAIN 1"/>
    <property type="match status" value="1"/>
</dbReference>
<evidence type="ECO:0000256" key="5">
    <source>
        <dbReference type="ARBA" id="ARBA00022737"/>
    </source>
</evidence>
<feature type="domain" description="AAA+ ATPase" evidence="13">
    <location>
        <begin position="1955"/>
        <end position="2093"/>
    </location>
</feature>
<evidence type="ECO:0000256" key="7">
    <source>
        <dbReference type="ARBA" id="ARBA00022840"/>
    </source>
</evidence>
<dbReference type="EMBL" id="HG806160">
    <property type="protein sequence ID" value="CDW57414.1"/>
    <property type="molecule type" value="Genomic_DNA"/>
</dbReference>
<dbReference type="FunFam" id="1.20.920.30:FF:000001">
    <property type="entry name" value="Cytoplasmic dynein heavy chain 1"/>
    <property type="match status" value="1"/>
</dbReference>
<gene>
    <name evidence="14" type="ORF">TTRE_0000570601</name>
</gene>
<dbReference type="InterPro" id="IPR026983">
    <property type="entry name" value="DHC"/>
</dbReference>
<evidence type="ECO:0000256" key="4">
    <source>
        <dbReference type="ARBA" id="ARBA00022701"/>
    </source>
</evidence>
<keyword evidence="11" id="KW-0206">Cytoskeleton</keyword>
<dbReference type="Gene3D" id="3.40.50.300">
    <property type="entry name" value="P-loop containing nucleotide triphosphate hydrolases"/>
    <property type="match status" value="4"/>
</dbReference>
<dbReference type="FunFam" id="3.40.50.300:FF:000122">
    <property type="entry name" value="Cytoplasmic dynein 1 heavy chain"/>
    <property type="match status" value="1"/>
</dbReference>
<evidence type="ECO:0000256" key="11">
    <source>
        <dbReference type="ARBA" id="ARBA00023212"/>
    </source>
</evidence>
<dbReference type="InterPro" id="IPR042228">
    <property type="entry name" value="Dynein_linker_3"/>
</dbReference>
<accession>A0A077ZC40</accession>
<proteinExistence type="inferred from homology"/>
<evidence type="ECO:0000256" key="12">
    <source>
        <dbReference type="SAM" id="Coils"/>
    </source>
</evidence>
<dbReference type="InterPro" id="IPR013594">
    <property type="entry name" value="Dynein_heavy_tail"/>
</dbReference>
<evidence type="ECO:0000259" key="13">
    <source>
        <dbReference type="SMART" id="SM00382"/>
    </source>
</evidence>
<comment type="similarity">
    <text evidence="2">Belongs to the dynein heavy chain family.</text>
</comment>
<dbReference type="OrthoDB" id="14187at2759"/>
<protein>
    <submittedName>
        <fullName evidence="14">Dynein heavy chain</fullName>
    </submittedName>
</protein>
<dbReference type="GO" id="GO:0005858">
    <property type="term" value="C:axonemal dynein complex"/>
    <property type="evidence" value="ECO:0007669"/>
    <property type="project" value="TreeGrafter"/>
</dbReference>
<dbReference type="FunFam" id="3.20.180.20:FF:000002">
    <property type="entry name" value="Cytoplasmic dynein heavy chain 1"/>
    <property type="match status" value="1"/>
</dbReference>
<evidence type="ECO:0000256" key="6">
    <source>
        <dbReference type="ARBA" id="ARBA00022741"/>
    </source>
</evidence>
<dbReference type="InterPro" id="IPR054354">
    <property type="entry name" value="DYNC2H1-like_lid"/>
</dbReference>
<dbReference type="InterPro" id="IPR043157">
    <property type="entry name" value="Dynein_AAA1S"/>
</dbReference>
<dbReference type="FunFam" id="1.20.58.1120:FF:000003">
    <property type="entry name" value="Cytoplasmic dynein heavy chain 1"/>
    <property type="match status" value="1"/>
</dbReference>
<keyword evidence="15" id="KW-1185">Reference proteome</keyword>
<dbReference type="Gene3D" id="1.20.920.30">
    <property type="match status" value="1"/>
</dbReference>